<organism evidence="1 2">
    <name type="scientific">Meloidogyne enterolobii</name>
    <name type="common">Root-knot nematode worm</name>
    <name type="synonym">Meloidogyne mayaguensis</name>
    <dbReference type="NCBI Taxonomy" id="390850"/>
    <lineage>
        <taxon>Eukaryota</taxon>
        <taxon>Metazoa</taxon>
        <taxon>Ecdysozoa</taxon>
        <taxon>Nematoda</taxon>
        <taxon>Chromadorea</taxon>
        <taxon>Rhabditida</taxon>
        <taxon>Tylenchina</taxon>
        <taxon>Tylenchomorpha</taxon>
        <taxon>Tylenchoidea</taxon>
        <taxon>Meloidogynidae</taxon>
        <taxon>Meloidogyninae</taxon>
        <taxon>Meloidogyne</taxon>
    </lineage>
</organism>
<name>A0A6V7V0A8_MELEN</name>
<reference evidence="1 2" key="1">
    <citation type="submission" date="2020-08" db="EMBL/GenBank/DDBJ databases">
        <authorList>
            <person name="Koutsovoulos G."/>
            <person name="Danchin GJ E."/>
        </authorList>
    </citation>
    <scope>NUCLEOTIDE SEQUENCE [LARGE SCALE GENOMIC DNA]</scope>
</reference>
<accession>A0A6V7V0A8</accession>
<evidence type="ECO:0000313" key="1">
    <source>
        <dbReference type="EMBL" id="CAD2168149.1"/>
    </source>
</evidence>
<proteinExistence type="predicted"/>
<protein>
    <submittedName>
        <fullName evidence="1">Uncharacterized protein</fullName>
    </submittedName>
</protein>
<dbReference type="Proteomes" id="UP000580250">
    <property type="component" value="Unassembled WGS sequence"/>
</dbReference>
<sequence length="105" mass="12372">MRNCFEHQILKQPSPLNSFLKQNIKSRQPFEEKRIKAEVANNDSNISLKIKSIWQTKTTTITNNPLTYNKSQKRNVEIKINKTKIRNEKNILNLLKFISINVKFS</sequence>
<gene>
    <name evidence="1" type="ORF">MENT_LOCUS19493</name>
</gene>
<evidence type="ECO:0000313" key="2">
    <source>
        <dbReference type="Proteomes" id="UP000580250"/>
    </source>
</evidence>
<dbReference type="EMBL" id="CAJEWN010000136">
    <property type="protein sequence ID" value="CAD2168149.1"/>
    <property type="molecule type" value="Genomic_DNA"/>
</dbReference>
<dbReference type="AlphaFoldDB" id="A0A6V7V0A8"/>
<comment type="caution">
    <text evidence="1">The sequence shown here is derived from an EMBL/GenBank/DDBJ whole genome shotgun (WGS) entry which is preliminary data.</text>
</comment>